<dbReference type="AlphaFoldDB" id="A9V3W9"/>
<dbReference type="EMBL" id="CH991557">
    <property type="protein sequence ID" value="EDQ87877.1"/>
    <property type="molecule type" value="Genomic_DNA"/>
</dbReference>
<dbReference type="InParanoid" id="A9V3W9"/>
<evidence type="ECO:0000313" key="2">
    <source>
        <dbReference type="EMBL" id="EDQ87877.1"/>
    </source>
</evidence>
<name>A9V3W9_MONBE</name>
<feature type="region of interest" description="Disordered" evidence="1">
    <location>
        <begin position="265"/>
        <end position="287"/>
    </location>
</feature>
<dbReference type="Proteomes" id="UP000001357">
    <property type="component" value="Unassembled WGS sequence"/>
</dbReference>
<proteinExistence type="predicted"/>
<evidence type="ECO:0000256" key="1">
    <source>
        <dbReference type="SAM" id="MobiDB-lite"/>
    </source>
</evidence>
<dbReference type="OMA" id="TDETYQF"/>
<keyword evidence="3" id="KW-1185">Reference proteome</keyword>
<dbReference type="RefSeq" id="XP_001747410.1">
    <property type="nucleotide sequence ID" value="XM_001747358.1"/>
</dbReference>
<organism evidence="2 3">
    <name type="scientific">Monosiga brevicollis</name>
    <name type="common">Choanoflagellate</name>
    <dbReference type="NCBI Taxonomy" id="81824"/>
    <lineage>
        <taxon>Eukaryota</taxon>
        <taxon>Choanoflagellata</taxon>
        <taxon>Craspedida</taxon>
        <taxon>Salpingoecidae</taxon>
        <taxon>Monosiga</taxon>
    </lineage>
</organism>
<reference evidence="2 3" key="1">
    <citation type="journal article" date="2008" name="Nature">
        <title>The genome of the choanoflagellate Monosiga brevicollis and the origin of metazoans.</title>
        <authorList>
            <consortium name="JGI Sequencing"/>
            <person name="King N."/>
            <person name="Westbrook M.J."/>
            <person name="Young S.L."/>
            <person name="Kuo A."/>
            <person name="Abedin M."/>
            <person name="Chapman J."/>
            <person name="Fairclough S."/>
            <person name="Hellsten U."/>
            <person name="Isogai Y."/>
            <person name="Letunic I."/>
            <person name="Marr M."/>
            <person name="Pincus D."/>
            <person name="Putnam N."/>
            <person name="Rokas A."/>
            <person name="Wright K.J."/>
            <person name="Zuzow R."/>
            <person name="Dirks W."/>
            <person name="Good M."/>
            <person name="Goodstein D."/>
            <person name="Lemons D."/>
            <person name="Li W."/>
            <person name="Lyons J.B."/>
            <person name="Morris A."/>
            <person name="Nichols S."/>
            <person name="Richter D.J."/>
            <person name="Salamov A."/>
            <person name="Bork P."/>
            <person name="Lim W.A."/>
            <person name="Manning G."/>
            <person name="Miller W.T."/>
            <person name="McGinnis W."/>
            <person name="Shapiro H."/>
            <person name="Tjian R."/>
            <person name="Grigoriev I.V."/>
            <person name="Rokhsar D."/>
        </authorList>
    </citation>
    <scope>NUCLEOTIDE SEQUENCE [LARGE SCALE GENOMIC DNA]</scope>
    <source>
        <strain evidence="3">MX1 / ATCC 50154</strain>
    </source>
</reference>
<dbReference type="PANTHER" id="PTHR36749:SF1">
    <property type="entry name" value="F7O18.3 PROTEIN"/>
    <property type="match status" value="1"/>
</dbReference>
<dbReference type="PANTHER" id="PTHR36749">
    <property type="entry name" value="F7O18.3 PROTEIN"/>
    <property type="match status" value="1"/>
</dbReference>
<dbReference type="GeneID" id="5892677"/>
<evidence type="ECO:0000313" key="3">
    <source>
        <dbReference type="Proteomes" id="UP000001357"/>
    </source>
</evidence>
<dbReference type="KEGG" id="mbr:MONBRDRAFT_26915"/>
<gene>
    <name evidence="2" type="ORF">MONBRDRAFT_26915</name>
</gene>
<accession>A9V3W9</accession>
<protein>
    <submittedName>
        <fullName evidence="2">Uncharacterized protein</fullName>
    </submittedName>
</protein>
<sequence length="287" mass="31421">MAEGGECAVGKRAVETDDAGVTAGEGPAKRAATVAESPAVDAAEEQAKVEAVVNKLLGFVDNEKKLVRAQGVICKAVAAVTNAASAECYLPLVTELEKRRDLKGLRKNRELFEAYSKIFAALDEMAQHLNPTSRYVVETAVFRYRLEHELQTDDSFRFAAAAKRVQQCLDELPWAFRDSLEDAEGSKVPNAENKPLLSLAQKTDRCAVLCQLLELQLARWHQAFVRAALEQSARTGAAHRLLFPEAERERLDQINDAIRANKSKGTLHAKKTAGGPRNAGSYGTWTT</sequence>